<gene>
    <name evidence="1" type="ORF">KIN20_031553</name>
</gene>
<dbReference type="Proteomes" id="UP001196413">
    <property type="component" value="Unassembled WGS sequence"/>
</dbReference>
<comment type="caution">
    <text evidence="1">The sequence shown here is derived from an EMBL/GenBank/DDBJ whole genome shotgun (WGS) entry which is preliminary data.</text>
</comment>
<organism evidence="1 2">
    <name type="scientific">Parelaphostrongylus tenuis</name>
    <name type="common">Meningeal worm</name>
    <dbReference type="NCBI Taxonomy" id="148309"/>
    <lineage>
        <taxon>Eukaryota</taxon>
        <taxon>Metazoa</taxon>
        <taxon>Ecdysozoa</taxon>
        <taxon>Nematoda</taxon>
        <taxon>Chromadorea</taxon>
        <taxon>Rhabditida</taxon>
        <taxon>Rhabditina</taxon>
        <taxon>Rhabditomorpha</taxon>
        <taxon>Strongyloidea</taxon>
        <taxon>Metastrongylidae</taxon>
        <taxon>Parelaphostrongylus</taxon>
    </lineage>
</organism>
<name>A0AAD5R5N4_PARTN</name>
<accession>A0AAD5R5N4</accession>
<dbReference type="AlphaFoldDB" id="A0AAD5R5N4"/>
<evidence type="ECO:0000313" key="1">
    <source>
        <dbReference type="EMBL" id="KAJ1369939.1"/>
    </source>
</evidence>
<proteinExistence type="predicted"/>
<keyword evidence="2" id="KW-1185">Reference proteome</keyword>
<evidence type="ECO:0000313" key="2">
    <source>
        <dbReference type="Proteomes" id="UP001196413"/>
    </source>
</evidence>
<protein>
    <submittedName>
        <fullName evidence="1">Uncharacterized protein</fullName>
    </submittedName>
</protein>
<reference evidence="1" key="1">
    <citation type="submission" date="2021-06" db="EMBL/GenBank/DDBJ databases">
        <title>Parelaphostrongylus tenuis whole genome reference sequence.</title>
        <authorList>
            <person name="Garwood T.J."/>
            <person name="Larsen P.A."/>
            <person name="Fountain-Jones N.M."/>
            <person name="Garbe J.R."/>
            <person name="Macchietto M.G."/>
            <person name="Kania S.A."/>
            <person name="Gerhold R.W."/>
            <person name="Richards J.E."/>
            <person name="Wolf T.M."/>
        </authorList>
    </citation>
    <scope>NUCLEOTIDE SEQUENCE</scope>
    <source>
        <strain evidence="1">MNPRO001-30</strain>
        <tissue evidence="1">Meninges</tissue>
    </source>
</reference>
<sequence>MTIFTNMAKHLTNFLMISLLVTISTLLGCGVMPAGRMSTRTFTVTSLTTLPVAMVYTDTTTVSAQTPGIASDRGGAKAFVSRLVMQTVSDVLESQGRSALLPDAIITTILAQLNVTVNYEPMLCQIVIRNLMADMADEMKAQNCIVVRSTVTGICTVMMGQGMKMCTAPQATIGAIPANHTSISGTLMTTNIIMANWTRMMWQSVLSRAIRILASGPYGSHFFSAVVTVDGN</sequence>
<dbReference type="EMBL" id="JAHQIW010006702">
    <property type="protein sequence ID" value="KAJ1369939.1"/>
    <property type="molecule type" value="Genomic_DNA"/>
</dbReference>